<dbReference type="EMBL" id="BPMK01000017">
    <property type="protein sequence ID" value="GIZ53509.1"/>
    <property type="molecule type" value="Genomic_DNA"/>
</dbReference>
<organism evidence="2 3">
    <name type="scientific">Noviherbaspirillum aridicola</name>
    <dbReference type="NCBI Taxonomy" id="2849687"/>
    <lineage>
        <taxon>Bacteria</taxon>
        <taxon>Pseudomonadati</taxon>
        <taxon>Pseudomonadota</taxon>
        <taxon>Betaproteobacteria</taxon>
        <taxon>Burkholderiales</taxon>
        <taxon>Oxalobacteraceae</taxon>
        <taxon>Noviherbaspirillum</taxon>
    </lineage>
</organism>
<reference evidence="2 3" key="1">
    <citation type="journal article" date="2022" name="Int. J. Syst. Evol. Microbiol.">
        <title>Noviherbaspirillum aridicola sp. nov., isolated from an arid soil in Pakistan.</title>
        <authorList>
            <person name="Khan I.U."/>
            <person name="Saqib M."/>
            <person name="Amin A."/>
            <person name="Hussain F."/>
            <person name="Li L."/>
            <person name="Liu Y.H."/>
            <person name="Fang B.Z."/>
            <person name="Ahmed I."/>
            <person name="Li W.J."/>
        </authorList>
    </citation>
    <scope>NUCLEOTIDE SEQUENCE [LARGE SCALE GENOMIC DNA]</scope>
    <source>
        <strain evidence="2 3">NCCP-691</strain>
    </source>
</reference>
<evidence type="ECO:0000313" key="2">
    <source>
        <dbReference type="EMBL" id="GIZ53509.1"/>
    </source>
</evidence>
<keyword evidence="1" id="KW-1133">Transmembrane helix</keyword>
<sequence length="177" mass="18824">MNPQTSDFLGRTLVSGTLAGLATAATAALAGQRETHSYAAPLNATSHIAWGNVAAIQDRPSVKYTLTGFLLNHAATTFWAAIYEKLVAPRAGAPETSMLKPLLGAAAVTAGAYVTDYYLVPQRFTPGYEMRLSNRSLAAIYGMLALGLVARTLMQRQRGQGFRRTGAAVRLPDRAPA</sequence>
<evidence type="ECO:0008006" key="4">
    <source>
        <dbReference type="Google" id="ProtNLM"/>
    </source>
</evidence>
<keyword evidence="3" id="KW-1185">Reference proteome</keyword>
<gene>
    <name evidence="2" type="ORF">NCCP691_35230</name>
</gene>
<evidence type="ECO:0000256" key="1">
    <source>
        <dbReference type="SAM" id="Phobius"/>
    </source>
</evidence>
<evidence type="ECO:0000313" key="3">
    <source>
        <dbReference type="Proteomes" id="UP000887222"/>
    </source>
</evidence>
<protein>
    <recommendedName>
        <fullName evidence="4">DUF1440 domain-containing protein</fullName>
    </recommendedName>
</protein>
<dbReference type="Proteomes" id="UP000887222">
    <property type="component" value="Unassembled WGS sequence"/>
</dbReference>
<accession>A0ABQ4QA11</accession>
<dbReference type="RefSeq" id="WP_220809923.1">
    <property type="nucleotide sequence ID" value="NZ_BPMK01000017.1"/>
</dbReference>
<comment type="caution">
    <text evidence="2">The sequence shown here is derived from an EMBL/GenBank/DDBJ whole genome shotgun (WGS) entry which is preliminary data.</text>
</comment>
<feature type="transmembrane region" description="Helical" evidence="1">
    <location>
        <begin position="132"/>
        <end position="154"/>
    </location>
</feature>
<name>A0ABQ4QA11_9BURK</name>
<keyword evidence="1" id="KW-0472">Membrane</keyword>
<keyword evidence="1" id="KW-0812">Transmembrane</keyword>
<proteinExistence type="predicted"/>